<name>A0A4Y2W8K8_ARAVE</name>
<protein>
    <submittedName>
        <fullName evidence="1">Uncharacterized protein</fullName>
    </submittedName>
</protein>
<sequence>MVRGNPRGAAATFPFLGINLKSSTRRVLCRVCWYLNYSPSEARLFAAISLMSGVARWTRWAWLSLDLDGVETAGEGEGG</sequence>
<evidence type="ECO:0000313" key="1">
    <source>
        <dbReference type="EMBL" id="GBO33241.1"/>
    </source>
</evidence>
<dbReference type="EMBL" id="BGPR01056783">
    <property type="protein sequence ID" value="GBO33241.1"/>
    <property type="molecule type" value="Genomic_DNA"/>
</dbReference>
<evidence type="ECO:0000313" key="2">
    <source>
        <dbReference type="Proteomes" id="UP000499080"/>
    </source>
</evidence>
<proteinExistence type="predicted"/>
<comment type="caution">
    <text evidence="1">The sequence shown here is derived from an EMBL/GenBank/DDBJ whole genome shotgun (WGS) entry which is preliminary data.</text>
</comment>
<reference evidence="1 2" key="1">
    <citation type="journal article" date="2019" name="Sci. Rep.">
        <title>Orb-weaving spider Araneus ventricosus genome elucidates the spidroin gene catalogue.</title>
        <authorList>
            <person name="Kono N."/>
            <person name="Nakamura H."/>
            <person name="Ohtoshi R."/>
            <person name="Moran D.A.P."/>
            <person name="Shinohara A."/>
            <person name="Yoshida Y."/>
            <person name="Fujiwara M."/>
            <person name="Mori M."/>
            <person name="Tomita M."/>
            <person name="Arakawa K."/>
        </authorList>
    </citation>
    <scope>NUCLEOTIDE SEQUENCE [LARGE SCALE GENOMIC DNA]</scope>
</reference>
<accession>A0A4Y2W8K8</accession>
<dbReference type="AlphaFoldDB" id="A0A4Y2W8K8"/>
<organism evidence="1 2">
    <name type="scientific">Araneus ventricosus</name>
    <name type="common">Orbweaver spider</name>
    <name type="synonym">Epeira ventricosa</name>
    <dbReference type="NCBI Taxonomy" id="182803"/>
    <lineage>
        <taxon>Eukaryota</taxon>
        <taxon>Metazoa</taxon>
        <taxon>Ecdysozoa</taxon>
        <taxon>Arthropoda</taxon>
        <taxon>Chelicerata</taxon>
        <taxon>Arachnida</taxon>
        <taxon>Araneae</taxon>
        <taxon>Araneomorphae</taxon>
        <taxon>Entelegynae</taxon>
        <taxon>Araneoidea</taxon>
        <taxon>Araneidae</taxon>
        <taxon>Araneus</taxon>
    </lineage>
</organism>
<keyword evidence="2" id="KW-1185">Reference proteome</keyword>
<dbReference type="Proteomes" id="UP000499080">
    <property type="component" value="Unassembled WGS sequence"/>
</dbReference>
<gene>
    <name evidence="1" type="ORF">AVEN_51542_1</name>
</gene>